<proteinExistence type="predicted"/>
<dbReference type="Proteomes" id="UP000053676">
    <property type="component" value="Unassembled WGS sequence"/>
</dbReference>
<dbReference type="AlphaFoldDB" id="W2T4K9"/>
<name>W2T4K9_NECAM</name>
<gene>
    <name evidence="1" type="ORF">NECAME_00490</name>
</gene>
<keyword evidence="2" id="KW-1185">Reference proteome</keyword>
<organism evidence="1 2">
    <name type="scientific">Necator americanus</name>
    <name type="common">Human hookworm</name>
    <dbReference type="NCBI Taxonomy" id="51031"/>
    <lineage>
        <taxon>Eukaryota</taxon>
        <taxon>Metazoa</taxon>
        <taxon>Ecdysozoa</taxon>
        <taxon>Nematoda</taxon>
        <taxon>Chromadorea</taxon>
        <taxon>Rhabditida</taxon>
        <taxon>Rhabditina</taxon>
        <taxon>Rhabditomorpha</taxon>
        <taxon>Strongyloidea</taxon>
        <taxon>Ancylostomatidae</taxon>
        <taxon>Bunostominae</taxon>
        <taxon>Necator</taxon>
    </lineage>
</organism>
<evidence type="ECO:0000313" key="1">
    <source>
        <dbReference type="EMBL" id="ETN76965.1"/>
    </source>
</evidence>
<dbReference type="OrthoDB" id="10498441at2759"/>
<dbReference type="KEGG" id="nai:NECAME_00490"/>
<evidence type="ECO:0000313" key="2">
    <source>
        <dbReference type="Proteomes" id="UP000053676"/>
    </source>
</evidence>
<reference evidence="2" key="1">
    <citation type="journal article" date="2014" name="Nat. Genet.">
        <title>Genome of the human hookworm Necator americanus.</title>
        <authorList>
            <person name="Tang Y.T."/>
            <person name="Gao X."/>
            <person name="Rosa B.A."/>
            <person name="Abubucker S."/>
            <person name="Hallsworth-Pepin K."/>
            <person name="Martin J."/>
            <person name="Tyagi R."/>
            <person name="Heizer E."/>
            <person name="Zhang X."/>
            <person name="Bhonagiri-Palsikar V."/>
            <person name="Minx P."/>
            <person name="Warren W.C."/>
            <person name="Wang Q."/>
            <person name="Zhan B."/>
            <person name="Hotez P.J."/>
            <person name="Sternberg P.W."/>
            <person name="Dougall A."/>
            <person name="Gaze S.T."/>
            <person name="Mulvenna J."/>
            <person name="Sotillo J."/>
            <person name="Ranganathan S."/>
            <person name="Rabelo E.M."/>
            <person name="Wilson R.K."/>
            <person name="Felgner P.L."/>
            <person name="Bethony J."/>
            <person name="Hawdon J.M."/>
            <person name="Gasser R.B."/>
            <person name="Loukas A."/>
            <person name="Mitreva M."/>
        </authorList>
    </citation>
    <scope>NUCLEOTIDE SEQUENCE [LARGE SCALE GENOMIC DNA]</scope>
</reference>
<accession>W2T4K9</accession>
<evidence type="ECO:0008006" key="3">
    <source>
        <dbReference type="Google" id="ProtNLM"/>
    </source>
</evidence>
<dbReference type="EMBL" id="KI660200">
    <property type="protein sequence ID" value="ETN76965.1"/>
    <property type="molecule type" value="Genomic_DNA"/>
</dbReference>
<dbReference type="Gene3D" id="3.40.30.10">
    <property type="entry name" value="Glutaredoxin"/>
    <property type="match status" value="1"/>
</dbReference>
<protein>
    <recommendedName>
        <fullName evidence="3">Thioredoxin domain-containing protein</fullName>
    </recommendedName>
</protein>
<sequence length="73" mass="8793">MNDRRIANVFHEINPSHQRFILDLSSRRRMVGARRALSNSPLVQMLRIVEFPTVALFRRDHQQALYMQRRYVI</sequence>